<protein>
    <submittedName>
        <fullName evidence="1">Uncharacterized protein</fullName>
    </submittedName>
</protein>
<name>U4V357_9HYPH</name>
<organism evidence="1 2">
    <name type="scientific">Brucella intermedia 229E</name>
    <dbReference type="NCBI Taxonomy" id="1337887"/>
    <lineage>
        <taxon>Bacteria</taxon>
        <taxon>Pseudomonadati</taxon>
        <taxon>Pseudomonadota</taxon>
        <taxon>Alphaproteobacteria</taxon>
        <taxon>Hyphomicrobiales</taxon>
        <taxon>Brucellaceae</taxon>
        <taxon>Brucella/Ochrobactrum group</taxon>
        <taxon>Brucella</taxon>
    </lineage>
</organism>
<comment type="caution">
    <text evidence="1">The sequence shown here is derived from an EMBL/GenBank/DDBJ whole genome shotgun (WGS) entry which is preliminary data.</text>
</comment>
<proteinExistence type="predicted"/>
<gene>
    <name evidence="1" type="ORF">Q644_05090</name>
</gene>
<dbReference type="Proteomes" id="UP000016842">
    <property type="component" value="Unassembled WGS sequence"/>
</dbReference>
<sequence length="30" mass="3344">MKIIVALMKRGGDHGLASRLMSDQSRSQTR</sequence>
<evidence type="ECO:0000313" key="2">
    <source>
        <dbReference type="Proteomes" id="UP000016842"/>
    </source>
</evidence>
<accession>U4V357</accession>
<evidence type="ECO:0000313" key="1">
    <source>
        <dbReference type="EMBL" id="ERM00395.1"/>
    </source>
</evidence>
<dbReference type="EMBL" id="ASXJ01000323">
    <property type="protein sequence ID" value="ERM00395.1"/>
    <property type="molecule type" value="Genomic_DNA"/>
</dbReference>
<dbReference type="AlphaFoldDB" id="U4V357"/>
<reference evidence="1 2" key="1">
    <citation type="journal article" date="2014" name="FEMS Microbiol. Lett.">
        <title>Genome sequencing analysis reveals virulence-related gene content of Ochrobactrum intermedium strain 229E, a urease-positive strain isolated from the human gastric niche.</title>
        <authorList>
            <person name="Kulkarni G.J."/>
            <person name="Shetty S."/>
            <person name="Dharne M.S."/>
            <person name="Shouche Y.S."/>
        </authorList>
    </citation>
    <scope>NUCLEOTIDE SEQUENCE [LARGE SCALE GENOMIC DNA]</scope>
    <source>
        <strain evidence="1 2">229E</strain>
    </source>
</reference>